<sequence>MIIDKIDIYACLLRICLFLSIKIPPTHQRVILIRKTSELIHRILSRRQVFQGRVLIVLTVRPEVDPSGAEAVLAIQLIWQARTKAHRLLDRVESLADKEDGPLVINEGDSRKRKRRSCESGRINNGLSKDTKFATSRWDTKFIILI</sequence>
<dbReference type="Proteomes" id="UP000784294">
    <property type="component" value="Unassembled WGS sequence"/>
</dbReference>
<comment type="caution">
    <text evidence="1">The sequence shown here is derived from an EMBL/GenBank/DDBJ whole genome shotgun (WGS) entry which is preliminary data.</text>
</comment>
<evidence type="ECO:0000313" key="2">
    <source>
        <dbReference type="Proteomes" id="UP000784294"/>
    </source>
</evidence>
<keyword evidence="2" id="KW-1185">Reference proteome</keyword>
<dbReference type="EMBL" id="CAAALY010029492">
    <property type="protein sequence ID" value="VEL16686.1"/>
    <property type="molecule type" value="Genomic_DNA"/>
</dbReference>
<gene>
    <name evidence="1" type="ORF">PXEA_LOCUS10126</name>
</gene>
<name>A0A3S5CKU9_9PLAT</name>
<reference evidence="1" key="1">
    <citation type="submission" date="2018-11" db="EMBL/GenBank/DDBJ databases">
        <authorList>
            <consortium name="Pathogen Informatics"/>
        </authorList>
    </citation>
    <scope>NUCLEOTIDE SEQUENCE</scope>
</reference>
<proteinExistence type="predicted"/>
<organism evidence="1 2">
    <name type="scientific">Protopolystoma xenopodis</name>
    <dbReference type="NCBI Taxonomy" id="117903"/>
    <lineage>
        <taxon>Eukaryota</taxon>
        <taxon>Metazoa</taxon>
        <taxon>Spiralia</taxon>
        <taxon>Lophotrochozoa</taxon>
        <taxon>Platyhelminthes</taxon>
        <taxon>Monogenea</taxon>
        <taxon>Polyopisthocotylea</taxon>
        <taxon>Polystomatidea</taxon>
        <taxon>Polystomatidae</taxon>
        <taxon>Protopolystoma</taxon>
    </lineage>
</organism>
<dbReference type="AlphaFoldDB" id="A0A3S5CKU9"/>
<protein>
    <submittedName>
        <fullName evidence="1">Uncharacterized protein</fullName>
    </submittedName>
</protein>
<accession>A0A3S5CKU9</accession>
<evidence type="ECO:0000313" key="1">
    <source>
        <dbReference type="EMBL" id="VEL16686.1"/>
    </source>
</evidence>